<dbReference type="AlphaFoldDB" id="A0A5C3PJI9"/>
<evidence type="ECO:0000256" key="3">
    <source>
        <dbReference type="ARBA" id="ARBA00022833"/>
    </source>
</evidence>
<keyword evidence="2 4" id="KW-0863">Zinc-finger</keyword>
<reference evidence="6 7" key="1">
    <citation type="journal article" date="2019" name="Nat. Ecol. Evol.">
        <title>Megaphylogeny resolves global patterns of mushroom evolution.</title>
        <authorList>
            <person name="Varga T."/>
            <person name="Krizsan K."/>
            <person name="Foldi C."/>
            <person name="Dima B."/>
            <person name="Sanchez-Garcia M."/>
            <person name="Sanchez-Ramirez S."/>
            <person name="Szollosi G.J."/>
            <person name="Szarkandi J.G."/>
            <person name="Papp V."/>
            <person name="Albert L."/>
            <person name="Andreopoulos W."/>
            <person name="Angelini C."/>
            <person name="Antonin V."/>
            <person name="Barry K.W."/>
            <person name="Bougher N.L."/>
            <person name="Buchanan P."/>
            <person name="Buyck B."/>
            <person name="Bense V."/>
            <person name="Catcheside P."/>
            <person name="Chovatia M."/>
            <person name="Cooper J."/>
            <person name="Damon W."/>
            <person name="Desjardin D."/>
            <person name="Finy P."/>
            <person name="Geml J."/>
            <person name="Haridas S."/>
            <person name="Hughes K."/>
            <person name="Justo A."/>
            <person name="Karasinski D."/>
            <person name="Kautmanova I."/>
            <person name="Kiss B."/>
            <person name="Kocsube S."/>
            <person name="Kotiranta H."/>
            <person name="LaButti K.M."/>
            <person name="Lechner B.E."/>
            <person name="Liimatainen K."/>
            <person name="Lipzen A."/>
            <person name="Lukacs Z."/>
            <person name="Mihaltcheva S."/>
            <person name="Morgado L.N."/>
            <person name="Niskanen T."/>
            <person name="Noordeloos M.E."/>
            <person name="Ohm R.A."/>
            <person name="Ortiz-Santana B."/>
            <person name="Ovrebo C."/>
            <person name="Racz N."/>
            <person name="Riley R."/>
            <person name="Savchenko A."/>
            <person name="Shiryaev A."/>
            <person name="Soop K."/>
            <person name="Spirin V."/>
            <person name="Szebenyi C."/>
            <person name="Tomsovsky M."/>
            <person name="Tulloss R.E."/>
            <person name="Uehling J."/>
            <person name="Grigoriev I.V."/>
            <person name="Vagvolgyi C."/>
            <person name="Papp T."/>
            <person name="Martin F.M."/>
            <person name="Miettinen O."/>
            <person name="Hibbett D.S."/>
            <person name="Nagy L.G."/>
        </authorList>
    </citation>
    <scope>NUCLEOTIDE SEQUENCE [LARGE SCALE GENOMIC DNA]</scope>
    <source>
        <strain evidence="6 7">HHB13444</strain>
    </source>
</reference>
<name>A0A5C3PJI9_9APHY</name>
<dbReference type="Proteomes" id="UP000308197">
    <property type="component" value="Unassembled WGS sequence"/>
</dbReference>
<evidence type="ECO:0000256" key="4">
    <source>
        <dbReference type="PROSITE-ProRule" id="PRU00134"/>
    </source>
</evidence>
<dbReference type="GO" id="GO:0008270">
    <property type="term" value="F:zinc ion binding"/>
    <property type="evidence" value="ECO:0007669"/>
    <property type="project" value="UniProtKB-KW"/>
</dbReference>
<evidence type="ECO:0000313" key="7">
    <source>
        <dbReference type="Proteomes" id="UP000308197"/>
    </source>
</evidence>
<sequence>MSFHFTHPALGRDVLGHYEVPESIPDYENIDEYMTIRKEAFYPWRDPIDHRRLHIECAQFIARNPSSILIERAEQEDAEAILELALRSTAECEVPPGLESPMELLERIINRDGRYQPANVTPIIHQRALSLSAMLHYQPFAVRCALEEVDRLDEKHAFRSIYDANAAVELGLCSNGVMKVANEVLWTYAMGEEVGDDLRYCERFRHCTGDAAEVGQGIGCYQRFKHCTALWEAHEEYMRVATHVEKSPNRYRCASKNCGVFTMRANTLKQCGGSCPPDVKPSYCSTTCQREDWAQHKLLCQQREDVPHTQRDC</sequence>
<proteinExistence type="predicted"/>
<dbReference type="Gene3D" id="6.10.140.2220">
    <property type="match status" value="1"/>
</dbReference>
<dbReference type="Pfam" id="PF01753">
    <property type="entry name" value="zf-MYND"/>
    <property type="match status" value="1"/>
</dbReference>
<dbReference type="SUPFAM" id="SSF144232">
    <property type="entry name" value="HIT/MYND zinc finger-like"/>
    <property type="match status" value="1"/>
</dbReference>
<accession>A0A5C3PJI9</accession>
<keyword evidence="1" id="KW-0479">Metal-binding</keyword>
<dbReference type="InParanoid" id="A0A5C3PJI9"/>
<evidence type="ECO:0000256" key="2">
    <source>
        <dbReference type="ARBA" id="ARBA00022771"/>
    </source>
</evidence>
<dbReference type="PROSITE" id="PS50865">
    <property type="entry name" value="ZF_MYND_2"/>
    <property type="match status" value="1"/>
</dbReference>
<feature type="domain" description="MYND-type" evidence="5">
    <location>
        <begin position="255"/>
        <end position="300"/>
    </location>
</feature>
<protein>
    <recommendedName>
        <fullName evidence="5">MYND-type domain-containing protein</fullName>
    </recommendedName>
</protein>
<dbReference type="EMBL" id="ML211074">
    <property type="protein sequence ID" value="TFK89492.1"/>
    <property type="molecule type" value="Genomic_DNA"/>
</dbReference>
<dbReference type="STRING" id="1314778.A0A5C3PJI9"/>
<gene>
    <name evidence="6" type="ORF">K466DRAFT_25777</name>
</gene>
<evidence type="ECO:0000259" key="5">
    <source>
        <dbReference type="PROSITE" id="PS50865"/>
    </source>
</evidence>
<evidence type="ECO:0000313" key="6">
    <source>
        <dbReference type="EMBL" id="TFK89492.1"/>
    </source>
</evidence>
<keyword evidence="7" id="KW-1185">Reference proteome</keyword>
<organism evidence="6 7">
    <name type="scientific">Polyporus arcularius HHB13444</name>
    <dbReference type="NCBI Taxonomy" id="1314778"/>
    <lineage>
        <taxon>Eukaryota</taxon>
        <taxon>Fungi</taxon>
        <taxon>Dikarya</taxon>
        <taxon>Basidiomycota</taxon>
        <taxon>Agaricomycotina</taxon>
        <taxon>Agaricomycetes</taxon>
        <taxon>Polyporales</taxon>
        <taxon>Polyporaceae</taxon>
        <taxon>Polyporus</taxon>
    </lineage>
</organism>
<dbReference type="InterPro" id="IPR002893">
    <property type="entry name" value="Znf_MYND"/>
</dbReference>
<evidence type="ECO:0000256" key="1">
    <source>
        <dbReference type="ARBA" id="ARBA00022723"/>
    </source>
</evidence>
<keyword evidence="3" id="KW-0862">Zinc</keyword>